<evidence type="ECO:0000313" key="3">
    <source>
        <dbReference type="EMBL" id="CAF1968729.1"/>
    </source>
</evidence>
<dbReference type="Proteomes" id="UP000663856">
    <property type="component" value="Unassembled WGS sequence"/>
</dbReference>
<evidence type="ECO:0000256" key="1">
    <source>
        <dbReference type="SAM" id="MobiDB-lite"/>
    </source>
</evidence>
<feature type="region of interest" description="Disordered" evidence="1">
    <location>
        <begin position="419"/>
        <end position="467"/>
    </location>
</feature>
<organism evidence="2 7">
    <name type="scientific">Rotaria magnacalcarata</name>
    <dbReference type="NCBI Taxonomy" id="392030"/>
    <lineage>
        <taxon>Eukaryota</taxon>
        <taxon>Metazoa</taxon>
        <taxon>Spiralia</taxon>
        <taxon>Gnathifera</taxon>
        <taxon>Rotifera</taxon>
        <taxon>Eurotatoria</taxon>
        <taxon>Bdelloidea</taxon>
        <taxon>Philodinida</taxon>
        <taxon>Philodinidae</taxon>
        <taxon>Rotaria</taxon>
    </lineage>
</organism>
<dbReference type="EMBL" id="CAJNRF010016882">
    <property type="protein sequence ID" value="CAF2214921.1"/>
    <property type="molecule type" value="Genomic_DNA"/>
</dbReference>
<accession>A0A815VHE8</accession>
<dbReference type="Proteomes" id="UP000663855">
    <property type="component" value="Unassembled WGS sequence"/>
</dbReference>
<dbReference type="Proteomes" id="UP000663866">
    <property type="component" value="Unassembled WGS sequence"/>
</dbReference>
<dbReference type="Proteomes" id="UP000663842">
    <property type="component" value="Unassembled WGS sequence"/>
</dbReference>
<evidence type="ECO:0000313" key="7">
    <source>
        <dbReference type="Proteomes" id="UP000663855"/>
    </source>
</evidence>
<proteinExistence type="predicted"/>
<evidence type="ECO:0000313" key="8">
    <source>
        <dbReference type="Proteomes" id="UP000663866"/>
    </source>
</evidence>
<sequence>MLKWALTPRLNGDFDEQDGIENSNNFELLTLKSIFEQHELPCLVRLINDDRNQSMDNYCLLLCETKDPYLIVSNETERFSIPISFDGLFATVERGITRYNILQSVRAVQSYFKPSTPSSPLPVQCSHFTTLRPQMAFLNAALHHIHPGTLLEPGLKSIISAPSPAPSSTSSNRLRTLFANLPRSLNKHLLPNYQQPHTIKNQLAQNDCFEVKSNANDENFILKSDSSGAFVPVYTKLSSTKSHRQASFPSHSLSFSSNRIQGLYTTDVLSKLIDQYPLIIELIVSRTLEENVATTVEYPFRRITLHRLVENHPRIIAFDMKNYAFVEIDTTDSIDMYAIEHDNTLFQRYQAQLRWCHKHLSAFSSQVKTLIHSSNGTAMFIQATPFHGQQLQQYHQRRNSSSIVASPLAKHMPQTIFTSQESISTTRLRSQTPLSSKFHTTSSHSKYAEKQRQKGKTIGSSGAPRKDVRLYFNDPTVQKHLQDDHKIFHKKQSSYGMNSTTSESVDGDEENDNSFQCTAL</sequence>
<dbReference type="EMBL" id="CAJNRG010000083">
    <property type="protein sequence ID" value="CAF1968729.1"/>
    <property type="molecule type" value="Genomic_DNA"/>
</dbReference>
<name>A0A815VHE8_9BILA</name>
<comment type="caution">
    <text evidence="2">The sequence shown here is derived from an EMBL/GenBank/DDBJ whole genome shotgun (WGS) entry which is preliminary data.</text>
</comment>
<evidence type="ECO:0000313" key="2">
    <source>
        <dbReference type="EMBL" id="CAF1535801.1"/>
    </source>
</evidence>
<dbReference type="EMBL" id="CAJOBG010000158">
    <property type="protein sequence ID" value="CAF3768769.1"/>
    <property type="molecule type" value="Genomic_DNA"/>
</dbReference>
<keyword evidence="8" id="KW-1185">Reference proteome</keyword>
<feature type="region of interest" description="Disordered" evidence="1">
    <location>
        <begin position="488"/>
        <end position="520"/>
    </location>
</feature>
<evidence type="ECO:0000313" key="5">
    <source>
        <dbReference type="EMBL" id="CAF3768769.1"/>
    </source>
</evidence>
<dbReference type="EMBL" id="CAJOBF010000712">
    <property type="protein sequence ID" value="CAF3858147.1"/>
    <property type="molecule type" value="Genomic_DNA"/>
</dbReference>
<feature type="compositionally biased region" description="Low complexity" evidence="1">
    <location>
        <begin position="435"/>
        <end position="445"/>
    </location>
</feature>
<dbReference type="EMBL" id="CAJNOV010013948">
    <property type="protein sequence ID" value="CAF1535801.1"/>
    <property type="molecule type" value="Genomic_DNA"/>
</dbReference>
<evidence type="ECO:0000313" key="6">
    <source>
        <dbReference type="EMBL" id="CAF3858147.1"/>
    </source>
</evidence>
<protein>
    <submittedName>
        <fullName evidence="2">Uncharacterized protein</fullName>
    </submittedName>
</protein>
<feature type="compositionally biased region" description="Polar residues" evidence="1">
    <location>
        <begin position="493"/>
        <end position="504"/>
    </location>
</feature>
<reference evidence="2" key="1">
    <citation type="submission" date="2021-02" db="EMBL/GenBank/DDBJ databases">
        <authorList>
            <person name="Nowell W R."/>
        </authorList>
    </citation>
    <scope>NUCLEOTIDE SEQUENCE</scope>
</reference>
<dbReference type="AlphaFoldDB" id="A0A815VHE8"/>
<dbReference type="Proteomes" id="UP000663887">
    <property type="component" value="Unassembled WGS sequence"/>
</dbReference>
<gene>
    <name evidence="2" type="ORF">CJN711_LOCUS29353</name>
    <name evidence="5" type="ORF">OVN521_LOCUS2112</name>
    <name evidence="6" type="ORF">UXM345_LOCUS8223</name>
    <name evidence="4" type="ORF">WKI299_LOCUS35205</name>
    <name evidence="3" type="ORF">XDN619_LOCUS1762</name>
</gene>
<feature type="compositionally biased region" description="Polar residues" evidence="1">
    <location>
        <begin position="419"/>
        <end position="434"/>
    </location>
</feature>
<evidence type="ECO:0000313" key="4">
    <source>
        <dbReference type="EMBL" id="CAF2214921.1"/>
    </source>
</evidence>